<feature type="transmembrane region" description="Helical" evidence="6">
    <location>
        <begin position="126"/>
        <end position="146"/>
    </location>
</feature>
<evidence type="ECO:0000313" key="8">
    <source>
        <dbReference type="EMBL" id="KAF9449011.1"/>
    </source>
</evidence>
<evidence type="ECO:0000313" key="9">
    <source>
        <dbReference type="Proteomes" id="UP000807342"/>
    </source>
</evidence>
<dbReference type="InterPro" id="IPR049326">
    <property type="entry name" value="Rhodopsin_dom_fungi"/>
</dbReference>
<feature type="domain" description="Rhodopsin" evidence="7">
    <location>
        <begin position="27"/>
        <end position="252"/>
    </location>
</feature>
<keyword evidence="2 6" id="KW-0812">Transmembrane</keyword>
<keyword evidence="4 6" id="KW-0472">Membrane</keyword>
<dbReference type="PANTHER" id="PTHR33048">
    <property type="entry name" value="PTH11-LIKE INTEGRAL MEMBRANE PROTEIN (AFU_ORTHOLOGUE AFUA_5G11245)"/>
    <property type="match status" value="1"/>
</dbReference>
<sequence length="333" mass="37197">MLNLHDPLVQVRVTSVTCSSVAILSTICRIVIRRRKLWIDDAAAIFSLLALVAQIVAVFITPSTPSFTHTSHSRLNLASIELGTNIGEIRYYIIAVTFFAVLWSARLSILFSLVRINPFPEQQTKLKFVAVVFIVIPLLLVLQCFLTCAPKPAWKSWAIPQCVLDNSSAICQLIADVLSDGVLLYVPTRLLMILSDKNLRIRLILIFSTCIITSLVGLAHAIEIFRTSDASRVYTAIIENNIALIVCNTPVILTSMIDLKEAPWEERHLLHDLRNIELVTLPSPISEGTDDNNHNINNQPALRRNSRIIDSNIHAMPLPDRALLLPHLHRATT</sequence>
<dbReference type="Proteomes" id="UP000807342">
    <property type="component" value="Unassembled WGS sequence"/>
</dbReference>
<proteinExistence type="inferred from homology"/>
<evidence type="ECO:0000256" key="6">
    <source>
        <dbReference type="SAM" id="Phobius"/>
    </source>
</evidence>
<name>A0A9P5XGW3_9AGAR</name>
<evidence type="ECO:0000256" key="4">
    <source>
        <dbReference type="ARBA" id="ARBA00023136"/>
    </source>
</evidence>
<dbReference type="OrthoDB" id="444631at2759"/>
<feature type="transmembrane region" description="Helical" evidence="6">
    <location>
        <begin position="199"/>
        <end position="222"/>
    </location>
</feature>
<evidence type="ECO:0000256" key="2">
    <source>
        <dbReference type="ARBA" id="ARBA00022692"/>
    </source>
</evidence>
<organism evidence="8 9">
    <name type="scientific">Macrolepiota fuliginosa MF-IS2</name>
    <dbReference type="NCBI Taxonomy" id="1400762"/>
    <lineage>
        <taxon>Eukaryota</taxon>
        <taxon>Fungi</taxon>
        <taxon>Dikarya</taxon>
        <taxon>Basidiomycota</taxon>
        <taxon>Agaricomycotina</taxon>
        <taxon>Agaricomycetes</taxon>
        <taxon>Agaricomycetidae</taxon>
        <taxon>Agaricales</taxon>
        <taxon>Agaricineae</taxon>
        <taxon>Agaricaceae</taxon>
        <taxon>Macrolepiota</taxon>
    </lineage>
</organism>
<comment type="subcellular location">
    <subcellularLocation>
        <location evidence="1">Membrane</location>
        <topology evidence="1">Multi-pass membrane protein</topology>
    </subcellularLocation>
</comment>
<dbReference type="Pfam" id="PF20684">
    <property type="entry name" value="Fung_rhodopsin"/>
    <property type="match status" value="1"/>
</dbReference>
<evidence type="ECO:0000256" key="1">
    <source>
        <dbReference type="ARBA" id="ARBA00004141"/>
    </source>
</evidence>
<dbReference type="InterPro" id="IPR052337">
    <property type="entry name" value="SAT4-like"/>
</dbReference>
<dbReference type="PANTHER" id="PTHR33048:SF47">
    <property type="entry name" value="INTEGRAL MEMBRANE PROTEIN-RELATED"/>
    <property type="match status" value="1"/>
</dbReference>
<evidence type="ECO:0000256" key="3">
    <source>
        <dbReference type="ARBA" id="ARBA00022989"/>
    </source>
</evidence>
<feature type="transmembrane region" description="Helical" evidence="6">
    <location>
        <begin position="91"/>
        <end position="114"/>
    </location>
</feature>
<reference evidence="8" key="1">
    <citation type="submission" date="2020-11" db="EMBL/GenBank/DDBJ databases">
        <authorList>
            <consortium name="DOE Joint Genome Institute"/>
            <person name="Ahrendt S."/>
            <person name="Riley R."/>
            <person name="Andreopoulos W."/>
            <person name="Labutti K."/>
            <person name="Pangilinan J."/>
            <person name="Ruiz-Duenas F.J."/>
            <person name="Barrasa J.M."/>
            <person name="Sanchez-Garcia M."/>
            <person name="Camarero S."/>
            <person name="Miyauchi S."/>
            <person name="Serrano A."/>
            <person name="Linde D."/>
            <person name="Babiker R."/>
            <person name="Drula E."/>
            <person name="Ayuso-Fernandez I."/>
            <person name="Pacheco R."/>
            <person name="Padilla G."/>
            <person name="Ferreira P."/>
            <person name="Barriuso J."/>
            <person name="Kellner H."/>
            <person name="Castanera R."/>
            <person name="Alfaro M."/>
            <person name="Ramirez L."/>
            <person name="Pisabarro A.G."/>
            <person name="Kuo A."/>
            <person name="Tritt A."/>
            <person name="Lipzen A."/>
            <person name="He G."/>
            <person name="Yan M."/>
            <person name="Ng V."/>
            <person name="Cullen D."/>
            <person name="Martin F."/>
            <person name="Rosso M.-N."/>
            <person name="Henrissat B."/>
            <person name="Hibbett D."/>
            <person name="Martinez A.T."/>
            <person name="Grigoriev I.V."/>
        </authorList>
    </citation>
    <scope>NUCLEOTIDE SEQUENCE</scope>
    <source>
        <strain evidence="8">MF-IS2</strain>
    </source>
</reference>
<gene>
    <name evidence="8" type="ORF">P691DRAFT_799740</name>
</gene>
<protein>
    <recommendedName>
        <fullName evidence="7">Rhodopsin domain-containing protein</fullName>
    </recommendedName>
</protein>
<dbReference type="GO" id="GO:0016020">
    <property type="term" value="C:membrane"/>
    <property type="evidence" value="ECO:0007669"/>
    <property type="project" value="UniProtKB-SubCell"/>
</dbReference>
<feature type="transmembrane region" description="Helical" evidence="6">
    <location>
        <begin position="44"/>
        <end position="61"/>
    </location>
</feature>
<keyword evidence="9" id="KW-1185">Reference proteome</keyword>
<feature type="transmembrane region" description="Helical" evidence="6">
    <location>
        <begin position="12"/>
        <end position="32"/>
    </location>
</feature>
<evidence type="ECO:0000256" key="5">
    <source>
        <dbReference type="ARBA" id="ARBA00038359"/>
    </source>
</evidence>
<accession>A0A9P5XGW3</accession>
<comment type="similarity">
    <text evidence="5">Belongs to the SAT4 family.</text>
</comment>
<keyword evidence="3 6" id="KW-1133">Transmembrane helix</keyword>
<dbReference type="EMBL" id="MU151143">
    <property type="protein sequence ID" value="KAF9449011.1"/>
    <property type="molecule type" value="Genomic_DNA"/>
</dbReference>
<comment type="caution">
    <text evidence="8">The sequence shown here is derived from an EMBL/GenBank/DDBJ whole genome shotgun (WGS) entry which is preliminary data.</text>
</comment>
<evidence type="ECO:0000259" key="7">
    <source>
        <dbReference type="Pfam" id="PF20684"/>
    </source>
</evidence>
<dbReference type="AlphaFoldDB" id="A0A9P5XGW3"/>